<organism evidence="2 3">
    <name type="scientific">Rathayibacter toxicus</name>
    <dbReference type="NCBI Taxonomy" id="145458"/>
    <lineage>
        <taxon>Bacteria</taxon>
        <taxon>Bacillati</taxon>
        <taxon>Actinomycetota</taxon>
        <taxon>Actinomycetes</taxon>
        <taxon>Micrococcales</taxon>
        <taxon>Microbacteriaceae</taxon>
        <taxon>Rathayibacter</taxon>
    </lineage>
</organism>
<evidence type="ECO:0000313" key="2">
    <source>
        <dbReference type="EMBL" id="KKM44802.1"/>
    </source>
</evidence>
<dbReference type="eggNOG" id="COG4762">
    <property type="taxonomic scope" value="Bacteria"/>
</dbReference>
<dbReference type="PANTHER" id="PTHR34202">
    <property type="entry name" value="UPF0548 PROTEIN"/>
    <property type="match status" value="1"/>
</dbReference>
<feature type="domain" description="DUF1990" evidence="1">
    <location>
        <begin position="109"/>
        <end position="208"/>
    </location>
</feature>
<dbReference type="EMBL" id="LBFI01000053">
    <property type="protein sequence ID" value="KKM44802.1"/>
    <property type="molecule type" value="Genomic_DNA"/>
</dbReference>
<evidence type="ECO:0000259" key="1">
    <source>
        <dbReference type="Pfam" id="PF09348"/>
    </source>
</evidence>
<dbReference type="PIRSF" id="PIRSF010260">
    <property type="entry name" value="UCP010260"/>
    <property type="match status" value="1"/>
</dbReference>
<dbReference type="PANTHER" id="PTHR34202:SF1">
    <property type="entry name" value="UPF0548 PROTEIN"/>
    <property type="match status" value="1"/>
</dbReference>
<feature type="domain" description="DUF1990" evidence="1">
    <location>
        <begin position="13"/>
        <end position="73"/>
    </location>
</feature>
<evidence type="ECO:0000313" key="3">
    <source>
        <dbReference type="Proteomes" id="UP000052979"/>
    </source>
</evidence>
<keyword evidence="3" id="KW-1185">Reference proteome</keyword>
<name>A0A0U1PRZ3_9MICO</name>
<proteinExistence type="predicted"/>
<sequence length="215" mass="23759">MRLSTFEGQPQVTYAAVGGTLAPDLLEYPPKGYRAERFEARLGSGNERFAVAAASLMTWGVQRGSGLQVTDISPGSGVHYTGVNFDADGTPIDLSSRPTEEHFAPDGTPYIAAGVTAVLTMPLGRRRVRAPVRVVYVLDEPDRVGFAYGTLEGHPASGEESFVVEKRFDESVWLVIRVFSRPASRLYRWGVPFLRVLQRRQMTRYLRALLPARVS</sequence>
<accession>A0A0U1PRZ3</accession>
<protein>
    <recommendedName>
        <fullName evidence="1">DUF1990 domain-containing protein</fullName>
    </recommendedName>
</protein>
<dbReference type="Proteomes" id="UP000052979">
    <property type="component" value="Unassembled WGS sequence"/>
</dbReference>
<dbReference type="AlphaFoldDB" id="A0A0U1PRZ3"/>
<comment type="caution">
    <text evidence="2">The sequence shown here is derived from an EMBL/GenBank/DDBJ whole genome shotgun (WGS) entry which is preliminary data.</text>
</comment>
<gene>
    <name evidence="2" type="ORF">VT73_09265</name>
</gene>
<dbReference type="InterPro" id="IPR014457">
    <property type="entry name" value="UCP010260"/>
</dbReference>
<dbReference type="PATRIC" id="fig|145458.8.peg.2106"/>
<reference evidence="2 3" key="1">
    <citation type="submission" date="2015-04" db="EMBL/GenBank/DDBJ databases">
        <title>Draft genome sequence of Rathayibacter toxicus strain FH-142 (AKA 70134 or CS 32), a Western Australian isolate.</title>
        <authorList>
            <consortium name="Consortium for Microbial Forensics and Genomics (microFORGE)"/>
            <person name="Knight B.M."/>
            <person name="Roberts D.P."/>
            <person name="Lin D."/>
            <person name="Hari K."/>
            <person name="Fletcher J."/>
            <person name="Melcher U."/>
            <person name="Blagden T."/>
            <person name="Luster D.G."/>
            <person name="Sechler A.J."/>
            <person name="Schneider W.L."/>
            <person name="Winegar R.A."/>
        </authorList>
    </citation>
    <scope>NUCLEOTIDE SEQUENCE [LARGE SCALE GENOMIC DNA]</scope>
    <source>
        <strain evidence="2 3">FH142</strain>
    </source>
</reference>
<dbReference type="Pfam" id="PF09348">
    <property type="entry name" value="DUF1990"/>
    <property type="match status" value="2"/>
</dbReference>
<dbReference type="InterPro" id="IPR018960">
    <property type="entry name" value="DUF1990"/>
</dbReference>